<dbReference type="CDD" id="cd19673">
    <property type="entry name" value="UBR-box_UBR3"/>
    <property type="match status" value="1"/>
</dbReference>
<evidence type="ECO:0000256" key="1">
    <source>
        <dbReference type="ARBA" id="ARBA00000900"/>
    </source>
</evidence>
<keyword evidence="3 10" id="KW-0808">Transferase</keyword>
<keyword evidence="6 10" id="KW-0833">Ubl conjugation pathway</keyword>
<sequence length="1977" mass="224282">MWRKRTSASFLRQQLLNSDNTDDTSPKLLSQICSVVFDVRKSIADWDTIDWISWITAGGSTPDEFALEVKKYDNATKCGLVWTANFVAYRCRTCGISPCMSLCAECFKKGNHVGHDFNMFRSQAGGACDCGDDSVMKEQGFCVYHGSKAQYDVPHLPDDLLCVAKAIMPRVIHRLILHLRKNNIEAIEESDVYIKDLLLKLTEMGAAMRSVLSDALTQPSCYSSLALVCDNSDTERADIMAQLIDNYNSAKRLMSHFRVPVDSDEFKLVSNMTAFQSQLTHKTFLDELLFWTIVYEFPQKLVCFLLNMLPDERYKEAFAQTFVYHYSRISIMLCRSRGGDRGSRPKDSLHDILSNCVVHVSVQLFSNEDLATKLCQTTQLLYVIYPIEGCADEEDMTGILMSNPMQDPKKNAHNVVRCDHQILKEHWYWPIVSDLNNVLTHRPVAQLFINDCALLDLWLELIMAFQGMNLNERQLSEHVEYENNAYYSAFSAELEICATPMWTLICHLKDSESAEQSMQIIKHVMHWLQTWFELIAFAEDDTPNPMQSTFHIPLHRYLSVFIQHAVNYQNVTLEHILDILPKQEFLKQLLAHPLQTTVSFYEILCGLWVRNGLQIKGQAMTYIQCHFCNSMVDSDLFLIQQVATHVDSDWFIQTVFERLLTIIDDNTVINSNVMFHVWDCLSLSLTETTSCKGFLESEQILPMLESALTHIATLLSVHNNLGMSEEQVTRKEMVALLAMGDKTHSQLLDLLPEKCGTQSSQNSYFESTLNRIAEFKSPNVEVGGSLVQGQFYPKADVWANEYDPIHVLLRAVHRRDYQSSMDRFAQFARHSGKFKSSSQPWPPFHIPPPVDSNKFVDPRKLLHSKVLHGIIFTILYKAVYCHEMPDQILALTIYLLDMAIRFPSPVSSNTDCPQVPAANEVLDLHFGQWFPSNWIMSSLITPVKNVKLLERRSSLDGAVEEMDIDQHSDDSPGEDEYMSDEDQQPYEVHSPATSEPGVETRSLESSVQRPQLPSISVPLALLPPPNSTTTLVAVDPDSRQMAANTSNYDDSNLNSRPRLVNSENVAIDAANTTTNEDMSVSVVPSSAGPARLRSRTHRLRPVRSSDQRMVLLNRRRQGRLFDSSNNNQTTNQIELSSASIGMSGMSGANPHLAVNELMRALPPSSGVSSLPVNETIISLLVRLHSKLSGKPDSYKPMKSDQQMDSRIGDGPYFIEQLLNQFIQLNVSGEDIINETRATIWTKNTNDSQHSDNNYSQNEELDREERKRKARERQQKLMAEFASKQKAFMKNIENEMNSNDCDEQSGKSSDMSSSDSSPSLLQSKEYECVICGQSGPSANSQLFGQVVLLQSTSVLGHSTAVQQNAKQNAKLPNSDEEVLCLQNMQTLAKFMEQRIDEMDHYFDKNSWLNSFNIGWVGGVHVQSCGHYLHIDCHKSYMQSLRGIQQVHNRYGIEQGEYSCPLCRQMANSVLPINPSMGEIGAIVKCRPNDMNAVVLEIHHLLSSVSHPDSEFLKLLGNAIEDLTKATGPQYRNIRVSPSHQSLFLFLCSITRTNLESDLLIKQSRSTACGAKKSCFVPLFHVLALNAKVVITTPYDNLWCQLTGLTVEENNLSLTTIEKEVPLFFKDVSALLIQLFYALPLNVDKAYFTVVVQTLVNLKVMQALAQLSTLMTESRRMQFKQQSLNTCGHDFNVLTTQLSFIIDHLECSSLFANMDEEVNASTKCWSDSEVEEAVINICLPFLRLASMLCHHLYCEPFPTLSDNIYEEFNTLVRFLSLGLMPNNNSLTISPITNCLKWTCERPKHLVHTWCQELANFTSKSLIGARKLLRKPPLLWIRPSLLRLPTLYDQLFMFYHQRQCRLCSKVPKDPSICLICGTLVCMRENCCRSESCLEAHSNICGAGTAIYLACNSSTVIVVRGKRACVWGSVYLDHFGEEDRDLKRGKPLYLSEQRYWILEQQWLTHSFDHTNKRWVFHKDML</sequence>
<dbReference type="InterPro" id="IPR044046">
    <property type="entry name" value="E3_ligase_UBR-like_C"/>
</dbReference>
<feature type="region of interest" description="Disordered" evidence="11">
    <location>
        <begin position="1296"/>
        <end position="1318"/>
    </location>
</feature>
<dbReference type="GO" id="GO:0000151">
    <property type="term" value="C:ubiquitin ligase complex"/>
    <property type="evidence" value="ECO:0007669"/>
    <property type="project" value="TreeGrafter"/>
</dbReference>
<dbReference type="CDD" id="cd16483">
    <property type="entry name" value="RING-H2_UBR3"/>
    <property type="match status" value="1"/>
</dbReference>
<evidence type="ECO:0000256" key="10">
    <source>
        <dbReference type="RuleBase" id="RU366018"/>
    </source>
</evidence>
<evidence type="ECO:0000259" key="12">
    <source>
        <dbReference type="PROSITE" id="PS51157"/>
    </source>
</evidence>
<evidence type="ECO:0000256" key="5">
    <source>
        <dbReference type="ARBA" id="ARBA00022771"/>
    </source>
</evidence>
<dbReference type="EMBL" id="CAJPIZ010000384">
    <property type="protein sequence ID" value="CAG2101285.1"/>
    <property type="molecule type" value="Genomic_DNA"/>
</dbReference>
<feature type="compositionally biased region" description="Low complexity" evidence="11">
    <location>
        <begin position="1305"/>
        <end position="1318"/>
    </location>
</feature>
<organism evidence="13">
    <name type="scientific">Medioppia subpectinata</name>
    <dbReference type="NCBI Taxonomy" id="1979941"/>
    <lineage>
        <taxon>Eukaryota</taxon>
        <taxon>Metazoa</taxon>
        <taxon>Ecdysozoa</taxon>
        <taxon>Arthropoda</taxon>
        <taxon>Chelicerata</taxon>
        <taxon>Arachnida</taxon>
        <taxon>Acari</taxon>
        <taxon>Acariformes</taxon>
        <taxon>Sarcoptiformes</taxon>
        <taxon>Oribatida</taxon>
        <taxon>Brachypylina</taxon>
        <taxon>Oppioidea</taxon>
        <taxon>Oppiidae</taxon>
        <taxon>Medioppia</taxon>
    </lineage>
</organism>
<dbReference type="SMART" id="SM00396">
    <property type="entry name" value="ZnF_UBR1"/>
    <property type="match status" value="1"/>
</dbReference>
<comment type="function">
    <text evidence="10">Ubiquitin ligase protein which is a component of the N-end rule pathway. Recognizes and binds to proteins bearing specific N-terminal residues that are destabilizing according to the N-end rule, leading to their ubiquitination and subsequent degradation.</text>
</comment>
<dbReference type="Pfam" id="PF02207">
    <property type="entry name" value="zf-UBR"/>
    <property type="match status" value="1"/>
</dbReference>
<dbReference type="InterPro" id="IPR055194">
    <property type="entry name" value="UBR1-like_WH"/>
</dbReference>
<feature type="region of interest" description="Disordered" evidence="11">
    <location>
        <begin position="1243"/>
        <end position="1273"/>
    </location>
</feature>
<gene>
    <name evidence="13" type="ORF">OSB1V03_LOCUS1336</name>
</gene>
<evidence type="ECO:0000313" key="14">
    <source>
        <dbReference type="Proteomes" id="UP000759131"/>
    </source>
</evidence>
<dbReference type="PANTHER" id="PTHR21497:SF39">
    <property type="entry name" value="E3 UBIQUITIN-PROTEIN LIGASE UBR3"/>
    <property type="match status" value="1"/>
</dbReference>
<dbReference type="UniPathway" id="UPA00143"/>
<evidence type="ECO:0000256" key="2">
    <source>
        <dbReference type="ARBA" id="ARBA00004906"/>
    </source>
</evidence>
<feature type="zinc finger region" description="UBR-type" evidence="9">
    <location>
        <begin position="76"/>
        <end position="147"/>
    </location>
</feature>
<dbReference type="EC" id="2.3.2.27" evidence="10"/>
<dbReference type="OrthoDB" id="15304at2759"/>
<protein>
    <recommendedName>
        <fullName evidence="10">E3 ubiquitin-protein ligase</fullName>
        <ecNumber evidence="10">2.3.2.27</ecNumber>
    </recommendedName>
</protein>
<name>A0A7R9KFA3_9ACAR</name>
<keyword evidence="4 10" id="KW-0479">Metal-binding</keyword>
<feature type="compositionally biased region" description="Acidic residues" evidence="11">
    <location>
        <begin position="971"/>
        <end position="984"/>
    </location>
</feature>
<feature type="region of interest" description="Disordered" evidence="11">
    <location>
        <begin position="959"/>
        <end position="1010"/>
    </location>
</feature>
<keyword evidence="7 10" id="KW-0862">Zinc</keyword>
<feature type="compositionally biased region" description="Polar residues" evidence="11">
    <location>
        <begin position="1243"/>
        <end position="1257"/>
    </location>
</feature>
<proteinExistence type="inferred from homology"/>
<evidence type="ECO:0000256" key="8">
    <source>
        <dbReference type="ARBA" id="ARBA00046341"/>
    </source>
</evidence>
<dbReference type="GO" id="GO:0061630">
    <property type="term" value="F:ubiquitin protein ligase activity"/>
    <property type="evidence" value="ECO:0007669"/>
    <property type="project" value="UniProtKB-UniRule"/>
</dbReference>
<comment type="similarity">
    <text evidence="8 10">Belongs to the E3 ubiquitin-protein ligase UBR1-like family.</text>
</comment>
<keyword evidence="5 10" id="KW-0863">Zinc-finger</keyword>
<evidence type="ECO:0000256" key="9">
    <source>
        <dbReference type="PROSITE-ProRule" id="PRU00508"/>
    </source>
</evidence>
<dbReference type="InterPro" id="IPR003126">
    <property type="entry name" value="Znf_UBR"/>
</dbReference>
<evidence type="ECO:0000256" key="3">
    <source>
        <dbReference type="ARBA" id="ARBA00022679"/>
    </source>
</evidence>
<comment type="catalytic activity">
    <reaction evidence="1 10">
        <text>S-ubiquitinyl-[E2 ubiquitin-conjugating enzyme]-L-cysteine + [acceptor protein]-L-lysine = [E2 ubiquitin-conjugating enzyme]-L-cysteine + N(6)-ubiquitinyl-[acceptor protein]-L-lysine.</text>
        <dbReference type="EC" id="2.3.2.27"/>
    </reaction>
</comment>
<dbReference type="GO" id="GO:0071596">
    <property type="term" value="P:ubiquitin-dependent protein catabolic process via the N-end rule pathway"/>
    <property type="evidence" value="ECO:0007669"/>
    <property type="project" value="UniProtKB-UniRule"/>
</dbReference>
<comment type="pathway">
    <text evidence="2 10">Protein modification; protein ubiquitination.</text>
</comment>
<evidence type="ECO:0000256" key="11">
    <source>
        <dbReference type="SAM" id="MobiDB-lite"/>
    </source>
</evidence>
<feature type="compositionally biased region" description="Basic and acidic residues" evidence="11">
    <location>
        <begin position="1262"/>
        <end position="1273"/>
    </location>
</feature>
<feature type="domain" description="UBR-type" evidence="12">
    <location>
        <begin position="76"/>
        <end position="147"/>
    </location>
</feature>
<dbReference type="Gene3D" id="2.10.110.30">
    <property type="match status" value="1"/>
</dbReference>
<dbReference type="Proteomes" id="UP000759131">
    <property type="component" value="Unassembled WGS sequence"/>
</dbReference>
<dbReference type="Pfam" id="PF22960">
    <property type="entry name" value="WHD_UBR1"/>
    <property type="match status" value="1"/>
</dbReference>
<dbReference type="InterPro" id="IPR039164">
    <property type="entry name" value="UBR1-like"/>
</dbReference>
<reference evidence="13" key="1">
    <citation type="submission" date="2020-11" db="EMBL/GenBank/DDBJ databases">
        <authorList>
            <person name="Tran Van P."/>
        </authorList>
    </citation>
    <scope>NUCLEOTIDE SEQUENCE</scope>
</reference>
<dbReference type="GO" id="GO:0016567">
    <property type="term" value="P:protein ubiquitination"/>
    <property type="evidence" value="ECO:0007669"/>
    <property type="project" value="UniProtKB-UniRule"/>
</dbReference>
<dbReference type="GO" id="GO:0008270">
    <property type="term" value="F:zinc ion binding"/>
    <property type="evidence" value="ECO:0007669"/>
    <property type="project" value="UniProtKB-UniRule"/>
</dbReference>
<evidence type="ECO:0000256" key="6">
    <source>
        <dbReference type="ARBA" id="ARBA00022786"/>
    </source>
</evidence>
<dbReference type="Pfam" id="PF18995">
    <property type="entry name" value="PRT6_C"/>
    <property type="match status" value="1"/>
</dbReference>
<evidence type="ECO:0000256" key="7">
    <source>
        <dbReference type="ARBA" id="ARBA00022833"/>
    </source>
</evidence>
<dbReference type="EMBL" id="OC854959">
    <property type="protein sequence ID" value="CAD7620855.1"/>
    <property type="molecule type" value="Genomic_DNA"/>
</dbReference>
<dbReference type="PANTHER" id="PTHR21497">
    <property type="entry name" value="UBIQUITIN LIGASE E3 ALPHA-RELATED"/>
    <property type="match status" value="1"/>
</dbReference>
<evidence type="ECO:0000256" key="4">
    <source>
        <dbReference type="ARBA" id="ARBA00022723"/>
    </source>
</evidence>
<dbReference type="FunFam" id="2.10.110.30:FF:000002">
    <property type="entry name" value="Putative e3 ubiquitin-protein ligase ubr3"/>
    <property type="match status" value="1"/>
</dbReference>
<dbReference type="PROSITE" id="PS51157">
    <property type="entry name" value="ZF_UBR"/>
    <property type="match status" value="1"/>
</dbReference>
<evidence type="ECO:0000313" key="13">
    <source>
        <dbReference type="EMBL" id="CAD7620855.1"/>
    </source>
</evidence>
<accession>A0A7R9KFA3</accession>
<keyword evidence="14" id="KW-1185">Reference proteome</keyword>
<dbReference type="GO" id="GO:0005737">
    <property type="term" value="C:cytoplasm"/>
    <property type="evidence" value="ECO:0007669"/>
    <property type="project" value="TreeGrafter"/>
</dbReference>